<accession>A0A1H2QU25</accession>
<protein>
    <submittedName>
        <fullName evidence="3">Fructosamine-3-kinase</fullName>
    </submittedName>
</protein>
<comment type="similarity">
    <text evidence="1 2">Belongs to the fructosamine kinase family.</text>
</comment>
<dbReference type="Pfam" id="PF03881">
    <property type="entry name" value="Fructosamin_kin"/>
    <property type="match status" value="1"/>
</dbReference>
<dbReference type="PIRSF" id="PIRSF006221">
    <property type="entry name" value="Ketosamine-3-kinase"/>
    <property type="match status" value="1"/>
</dbReference>
<dbReference type="STRING" id="762486.SAMN05444411_10181"/>
<dbReference type="Gene3D" id="3.90.1200.10">
    <property type="match status" value="1"/>
</dbReference>
<evidence type="ECO:0000313" key="3">
    <source>
        <dbReference type="EMBL" id="SDW10663.1"/>
    </source>
</evidence>
<keyword evidence="2" id="KW-0808">Transferase</keyword>
<keyword evidence="2 3" id="KW-0418">Kinase</keyword>
<evidence type="ECO:0000313" key="4">
    <source>
        <dbReference type="Proteomes" id="UP000199595"/>
    </source>
</evidence>
<dbReference type="SUPFAM" id="SSF56112">
    <property type="entry name" value="Protein kinase-like (PK-like)"/>
    <property type="match status" value="1"/>
</dbReference>
<keyword evidence="4" id="KW-1185">Reference proteome</keyword>
<dbReference type="PANTHER" id="PTHR12149:SF8">
    <property type="entry name" value="PROTEIN-RIBULOSAMINE 3-KINASE"/>
    <property type="match status" value="1"/>
</dbReference>
<organism evidence="3 4">
    <name type="scientific">Lutibacter oricola</name>
    <dbReference type="NCBI Taxonomy" id="762486"/>
    <lineage>
        <taxon>Bacteria</taxon>
        <taxon>Pseudomonadati</taxon>
        <taxon>Bacteroidota</taxon>
        <taxon>Flavobacteriia</taxon>
        <taxon>Flavobacteriales</taxon>
        <taxon>Flavobacteriaceae</taxon>
        <taxon>Lutibacter</taxon>
    </lineage>
</organism>
<dbReference type="RefSeq" id="WP_090118581.1">
    <property type="nucleotide sequence ID" value="NZ_FNNJ01000001.1"/>
</dbReference>
<sequence>MDLKLKEYIESCLNKQLQTESSYNWKQVEGGSINKTYQLISNTHLFFVKINSTQVFENGFKEEVLGLQFLKNNTALVPEIIIEGIFENTAFLVLEWIETGKETTKFWENFAAQLVSLHQQKSDKFGLAASNFMGQLPQNNSFFDNFSDFYVENRLKPQVKLAFDSKKIETKHVNQFEGLYKKISEIFPKEKPSAVHGDLWHGNFMCSKNGNAVFIDPAAYFGHREADIAMTQLFGGFSEKFYKAYHEMYPLKPCFNLRNNFYHLYPLLVHLNIFGDSYLESIENIITEF</sequence>
<dbReference type="GO" id="GO:0016301">
    <property type="term" value="F:kinase activity"/>
    <property type="evidence" value="ECO:0007669"/>
    <property type="project" value="UniProtKB-UniRule"/>
</dbReference>
<dbReference type="InterPro" id="IPR011009">
    <property type="entry name" value="Kinase-like_dom_sf"/>
</dbReference>
<dbReference type="Proteomes" id="UP000199595">
    <property type="component" value="Unassembled WGS sequence"/>
</dbReference>
<dbReference type="OrthoDB" id="5291879at2"/>
<dbReference type="AlphaFoldDB" id="A0A1H2QU25"/>
<name>A0A1H2QU25_9FLAO</name>
<dbReference type="Gene3D" id="3.30.200.20">
    <property type="entry name" value="Phosphorylase Kinase, domain 1"/>
    <property type="match status" value="1"/>
</dbReference>
<evidence type="ECO:0000256" key="2">
    <source>
        <dbReference type="PIRNR" id="PIRNR006221"/>
    </source>
</evidence>
<dbReference type="InterPro" id="IPR016477">
    <property type="entry name" value="Fructo-/Ketosamine-3-kinase"/>
</dbReference>
<reference evidence="3 4" key="1">
    <citation type="submission" date="2016-10" db="EMBL/GenBank/DDBJ databases">
        <authorList>
            <person name="de Groot N.N."/>
        </authorList>
    </citation>
    <scope>NUCLEOTIDE SEQUENCE [LARGE SCALE GENOMIC DNA]</scope>
    <source>
        <strain evidence="3 4">DSM 24956</strain>
    </source>
</reference>
<evidence type="ECO:0000256" key="1">
    <source>
        <dbReference type="ARBA" id="ARBA00009460"/>
    </source>
</evidence>
<dbReference type="EMBL" id="FNNJ01000001">
    <property type="protein sequence ID" value="SDW10663.1"/>
    <property type="molecule type" value="Genomic_DNA"/>
</dbReference>
<dbReference type="PANTHER" id="PTHR12149">
    <property type="entry name" value="FRUCTOSAMINE 3 KINASE-RELATED PROTEIN"/>
    <property type="match status" value="1"/>
</dbReference>
<gene>
    <name evidence="3" type="ORF">SAMN05444411_10181</name>
</gene>
<proteinExistence type="inferred from homology"/>